<keyword evidence="2" id="KW-1185">Reference proteome</keyword>
<keyword evidence="1" id="KW-0489">Methyltransferase</keyword>
<dbReference type="GO" id="GO:0008168">
    <property type="term" value="F:methyltransferase activity"/>
    <property type="evidence" value="ECO:0007669"/>
    <property type="project" value="UniProtKB-KW"/>
</dbReference>
<dbReference type="InterPro" id="IPR029063">
    <property type="entry name" value="SAM-dependent_MTases_sf"/>
</dbReference>
<accession>A0ABU2H979</accession>
<dbReference type="Proteomes" id="UP001250214">
    <property type="component" value="Unassembled WGS sequence"/>
</dbReference>
<dbReference type="EC" id="2.1.1.-" evidence="1"/>
<name>A0ABU2H979_9ACTN</name>
<evidence type="ECO:0000313" key="2">
    <source>
        <dbReference type="Proteomes" id="UP001250214"/>
    </source>
</evidence>
<reference evidence="2" key="1">
    <citation type="submission" date="2023-07" db="EMBL/GenBank/DDBJ databases">
        <title>Novel species in the genus Lipingzhangella isolated from Sambhar Salt Lake.</title>
        <authorList>
            <person name="Jiya N."/>
            <person name="Kajale S."/>
            <person name="Sharma A."/>
        </authorList>
    </citation>
    <scope>NUCLEOTIDE SEQUENCE [LARGE SCALE GENOMIC DNA]</scope>
    <source>
        <strain evidence="2">LS1_29</strain>
    </source>
</reference>
<dbReference type="InterPro" id="IPR006764">
    <property type="entry name" value="SAM_dep_MeTrfase_SAV2177_type"/>
</dbReference>
<protein>
    <submittedName>
        <fullName evidence="1">SAM-dependent methyltransferase</fullName>
        <ecNumber evidence="1">2.1.1.-</ecNumber>
    </submittedName>
</protein>
<dbReference type="EMBL" id="JAVLVT010000008">
    <property type="protein sequence ID" value="MDS1271846.1"/>
    <property type="molecule type" value="Genomic_DNA"/>
</dbReference>
<organism evidence="1 2">
    <name type="scientific">Lipingzhangella rawalii</name>
    <dbReference type="NCBI Taxonomy" id="2055835"/>
    <lineage>
        <taxon>Bacteria</taxon>
        <taxon>Bacillati</taxon>
        <taxon>Actinomycetota</taxon>
        <taxon>Actinomycetes</taxon>
        <taxon>Streptosporangiales</taxon>
        <taxon>Nocardiopsidaceae</taxon>
        <taxon>Lipingzhangella</taxon>
    </lineage>
</organism>
<proteinExistence type="predicted"/>
<gene>
    <name evidence="1" type="ORF">RIF23_16250</name>
</gene>
<evidence type="ECO:0000313" key="1">
    <source>
        <dbReference type="EMBL" id="MDS1271846.1"/>
    </source>
</evidence>
<dbReference type="GO" id="GO:0032259">
    <property type="term" value="P:methylation"/>
    <property type="evidence" value="ECO:0007669"/>
    <property type="project" value="UniProtKB-KW"/>
</dbReference>
<keyword evidence="1" id="KW-0808">Transferase</keyword>
<sequence length="292" mass="31515">MSDTDQPFPPDLPTDYPTPARVYGYGLGSKDNFAVDRAATVQGLTVFPELLDIARQNRLFLYRAVRYLARDVGIRQFLDLGSGLPTNNNVHQVAQQFAPDSTVVYVDNDPIVLTHGRALLADNPNTTVISADMTEPDTVLDHPDTRSLIDVSQPVAVLMFSIPHCIPEDAAARRAVHGPMERVAPGSYLAFSHVCANDEATAAESTQVATSIGMTWRTRTAAEVTTWLEGLEPVAPGLGDITDWRPDPDQPPLEEVAAELAPFLGASARSKRVYEFGGVLHLDGQGSRPGGG</sequence>
<dbReference type="RefSeq" id="WP_310913402.1">
    <property type="nucleotide sequence ID" value="NZ_JAVLVT010000008.1"/>
</dbReference>
<dbReference type="SUPFAM" id="SSF53335">
    <property type="entry name" value="S-adenosyl-L-methionine-dependent methyltransferases"/>
    <property type="match status" value="1"/>
</dbReference>
<dbReference type="PIRSF" id="PIRSF017393">
    <property type="entry name" value="MTase_SAV2177"/>
    <property type="match status" value="1"/>
</dbReference>
<dbReference type="Gene3D" id="3.40.50.150">
    <property type="entry name" value="Vaccinia Virus protein VP39"/>
    <property type="match status" value="1"/>
</dbReference>
<dbReference type="Pfam" id="PF04672">
    <property type="entry name" value="Methyltransf_19"/>
    <property type="match status" value="1"/>
</dbReference>
<comment type="caution">
    <text evidence="1">The sequence shown here is derived from an EMBL/GenBank/DDBJ whole genome shotgun (WGS) entry which is preliminary data.</text>
</comment>